<evidence type="ECO:0000256" key="1">
    <source>
        <dbReference type="ARBA" id="ARBA00004167"/>
    </source>
</evidence>
<dbReference type="OMA" id="YMHATRE"/>
<protein>
    <recommendedName>
        <fullName evidence="3">Small integral membrane protein 8</fullName>
    </recommendedName>
</protein>
<comment type="subcellular location">
    <subcellularLocation>
        <location evidence="1">Membrane</location>
        <topology evidence="1">Single-pass membrane protein</topology>
    </subcellularLocation>
</comment>
<dbReference type="GeneTree" id="ENSGT00390000011674"/>
<dbReference type="CTD" id="57150"/>
<organism evidence="9 10">
    <name type="scientific">Crocodylus porosus</name>
    <name type="common">Saltwater crocodile</name>
    <name type="synonym">Estuarine crocodile</name>
    <dbReference type="NCBI Taxonomy" id="8502"/>
    <lineage>
        <taxon>Eukaryota</taxon>
        <taxon>Metazoa</taxon>
        <taxon>Chordata</taxon>
        <taxon>Craniata</taxon>
        <taxon>Vertebrata</taxon>
        <taxon>Euteleostomi</taxon>
        <taxon>Archelosauria</taxon>
        <taxon>Archosauria</taxon>
        <taxon>Crocodylia</taxon>
        <taxon>Longirostres</taxon>
        <taxon>Crocodylidae</taxon>
        <taxon>Crocodylus</taxon>
    </lineage>
</organism>
<name>A0A7M4FGV2_CROPO</name>
<keyword evidence="4 8" id="KW-0812">Transmembrane</keyword>
<feature type="region of interest" description="Disordered" evidence="7">
    <location>
        <begin position="1"/>
        <end position="25"/>
    </location>
</feature>
<dbReference type="PANTHER" id="PTHR14274">
    <property type="entry name" value="SMALL INTEGRAL MEMBRANE PROTEIN 8"/>
    <property type="match status" value="1"/>
</dbReference>
<dbReference type="RefSeq" id="XP_019393261.1">
    <property type="nucleotide sequence ID" value="XM_019537716.1"/>
</dbReference>
<comment type="similarity">
    <text evidence="2">Belongs to the SMIM8 family.</text>
</comment>
<dbReference type="RefSeq" id="XP_019393263.1">
    <property type="nucleotide sequence ID" value="XM_019537718.1"/>
</dbReference>
<dbReference type="Pfam" id="PF14937">
    <property type="entry name" value="DUF4500"/>
    <property type="match status" value="1"/>
</dbReference>
<evidence type="ECO:0000256" key="8">
    <source>
        <dbReference type="SAM" id="Phobius"/>
    </source>
</evidence>
<evidence type="ECO:0000313" key="9">
    <source>
        <dbReference type="Ensembl" id="ENSCPRP00005024120.1"/>
    </source>
</evidence>
<feature type="transmembrane region" description="Helical" evidence="8">
    <location>
        <begin position="49"/>
        <end position="67"/>
    </location>
</feature>
<feature type="compositionally biased region" description="Low complexity" evidence="7">
    <location>
        <begin position="1"/>
        <end position="13"/>
    </location>
</feature>
<evidence type="ECO:0000256" key="5">
    <source>
        <dbReference type="ARBA" id="ARBA00022989"/>
    </source>
</evidence>
<dbReference type="Proteomes" id="UP000594220">
    <property type="component" value="Unplaced"/>
</dbReference>
<dbReference type="RefSeq" id="XP_019393259.1">
    <property type="nucleotide sequence ID" value="XM_019537714.1"/>
</dbReference>
<evidence type="ECO:0000313" key="10">
    <source>
        <dbReference type="Proteomes" id="UP000594220"/>
    </source>
</evidence>
<dbReference type="AlphaFoldDB" id="A0A7M4FGV2"/>
<dbReference type="InterPro" id="IPR026686">
    <property type="entry name" value="UPF0708"/>
</dbReference>
<dbReference type="GO" id="GO:0016020">
    <property type="term" value="C:membrane"/>
    <property type="evidence" value="ECO:0007669"/>
    <property type="project" value="UniProtKB-SubCell"/>
</dbReference>
<accession>A0A7M4FGV2</accession>
<gene>
    <name evidence="9" type="primary">SMIM8</name>
</gene>
<dbReference type="PANTHER" id="PTHR14274:SF1">
    <property type="entry name" value="SMALL INTEGRAL MEMBRANE PROTEIN 8"/>
    <property type="match status" value="1"/>
</dbReference>
<dbReference type="OrthoDB" id="1880105at2759"/>
<reference evidence="9" key="2">
    <citation type="submission" date="2025-09" db="UniProtKB">
        <authorList>
            <consortium name="Ensembl"/>
        </authorList>
    </citation>
    <scope>IDENTIFICATION</scope>
</reference>
<evidence type="ECO:0000256" key="6">
    <source>
        <dbReference type="ARBA" id="ARBA00023136"/>
    </source>
</evidence>
<evidence type="ECO:0000256" key="3">
    <source>
        <dbReference type="ARBA" id="ARBA00014451"/>
    </source>
</evidence>
<evidence type="ECO:0000256" key="2">
    <source>
        <dbReference type="ARBA" id="ARBA00009328"/>
    </source>
</evidence>
<evidence type="ECO:0000256" key="4">
    <source>
        <dbReference type="ARBA" id="ARBA00022692"/>
    </source>
</evidence>
<keyword evidence="6 8" id="KW-0472">Membrane</keyword>
<evidence type="ECO:0000256" key="7">
    <source>
        <dbReference type="SAM" id="MobiDB-lite"/>
    </source>
</evidence>
<reference evidence="9" key="1">
    <citation type="submission" date="2025-08" db="UniProtKB">
        <authorList>
            <consortium name="Ensembl"/>
        </authorList>
    </citation>
    <scope>IDENTIFICATION</scope>
</reference>
<proteinExistence type="inferred from homology"/>
<dbReference type="RefSeq" id="XP_019393260.1">
    <property type="nucleotide sequence ID" value="XM_019537715.1"/>
</dbReference>
<sequence length="97" mass="10812">MPSASEPPSAPNEAPKERGCRSPGLRGVQTTTLFRAVNPELFIKPNKPVMAFGLITITLCVAYIGYLHTTQENKKDLYEAIDSEGTRSMRRKTSKWD</sequence>
<dbReference type="Ensembl" id="ENSCPRT00005028163.1">
    <property type="protein sequence ID" value="ENSCPRP00005024120.1"/>
    <property type="gene ID" value="ENSCPRG00005016757.1"/>
</dbReference>
<keyword evidence="5 8" id="KW-1133">Transmembrane helix</keyword>
<keyword evidence="10" id="KW-1185">Reference proteome</keyword>
<dbReference type="GeneID" id="109311843"/>